<dbReference type="Proteomes" id="UP000677305">
    <property type="component" value="Chromosome"/>
</dbReference>
<evidence type="ECO:0000256" key="2">
    <source>
        <dbReference type="ARBA" id="ARBA00022475"/>
    </source>
</evidence>
<dbReference type="PANTHER" id="PTHR33406:SF13">
    <property type="entry name" value="MEMBRANE PROTEIN YDFJ"/>
    <property type="match status" value="1"/>
</dbReference>
<evidence type="ECO:0000256" key="1">
    <source>
        <dbReference type="ARBA" id="ARBA00004651"/>
    </source>
</evidence>
<name>A0A8J8MCE8_9FIRM</name>
<keyword evidence="9" id="KW-1185">Reference proteome</keyword>
<feature type="domain" description="Membrane transport protein MMPL" evidence="7">
    <location>
        <begin position="109"/>
        <end position="326"/>
    </location>
</feature>
<feature type="transmembrane region" description="Helical" evidence="6">
    <location>
        <begin position="226"/>
        <end position="247"/>
    </location>
</feature>
<reference evidence="8 9" key="1">
    <citation type="submission" date="2020-07" db="EMBL/GenBank/DDBJ databases">
        <title>Vallitalea guaymasensis genome.</title>
        <authorList>
            <person name="Postec A."/>
        </authorList>
    </citation>
    <scope>NUCLEOTIDE SEQUENCE [LARGE SCALE GENOMIC DNA]</scope>
    <source>
        <strain evidence="8 9">Ra1766G1</strain>
    </source>
</reference>
<protein>
    <submittedName>
        <fullName evidence="8">MMPL family transporter</fullName>
    </submittedName>
</protein>
<organism evidence="8 9">
    <name type="scientific">Vallitalea guaymasensis</name>
    <dbReference type="NCBI Taxonomy" id="1185412"/>
    <lineage>
        <taxon>Bacteria</taxon>
        <taxon>Bacillati</taxon>
        <taxon>Bacillota</taxon>
        <taxon>Clostridia</taxon>
        <taxon>Lachnospirales</taxon>
        <taxon>Vallitaleaceae</taxon>
        <taxon>Vallitalea</taxon>
    </lineage>
</organism>
<feature type="transmembrane region" description="Helical" evidence="6">
    <location>
        <begin position="176"/>
        <end position="193"/>
    </location>
</feature>
<dbReference type="AlphaFoldDB" id="A0A8J8MCE8"/>
<keyword evidence="4 6" id="KW-1133">Transmembrane helix</keyword>
<dbReference type="EMBL" id="CP058561">
    <property type="protein sequence ID" value="QUH30120.1"/>
    <property type="molecule type" value="Genomic_DNA"/>
</dbReference>
<dbReference type="KEGG" id="vgu:HYG85_14835"/>
<feature type="transmembrane region" description="Helical" evidence="6">
    <location>
        <begin position="651"/>
        <end position="677"/>
    </location>
</feature>
<feature type="domain" description="Membrane transport protein MMPL" evidence="7">
    <location>
        <begin position="455"/>
        <end position="676"/>
    </location>
</feature>
<evidence type="ECO:0000256" key="4">
    <source>
        <dbReference type="ARBA" id="ARBA00022989"/>
    </source>
</evidence>
<keyword evidence="5 6" id="KW-0472">Membrane</keyword>
<feature type="transmembrane region" description="Helical" evidence="6">
    <location>
        <begin position="571"/>
        <end position="591"/>
    </location>
</feature>
<dbReference type="InterPro" id="IPR004869">
    <property type="entry name" value="MMPL_dom"/>
</dbReference>
<dbReference type="GO" id="GO:0005886">
    <property type="term" value="C:plasma membrane"/>
    <property type="evidence" value="ECO:0007669"/>
    <property type="project" value="UniProtKB-SubCell"/>
</dbReference>
<dbReference type="PANTHER" id="PTHR33406">
    <property type="entry name" value="MEMBRANE PROTEIN MJ1562-RELATED"/>
    <property type="match status" value="1"/>
</dbReference>
<dbReference type="Pfam" id="PF03176">
    <property type="entry name" value="MMPL"/>
    <property type="match status" value="2"/>
</dbReference>
<gene>
    <name evidence="8" type="ORF">HYG85_14835</name>
</gene>
<dbReference type="SUPFAM" id="SSF82866">
    <property type="entry name" value="Multidrug efflux transporter AcrB transmembrane domain"/>
    <property type="match status" value="2"/>
</dbReference>
<comment type="subcellular location">
    <subcellularLocation>
        <location evidence="1">Cell membrane</location>
        <topology evidence="1">Multi-pass membrane protein</topology>
    </subcellularLocation>
</comment>
<feature type="transmembrane region" description="Helical" evidence="6">
    <location>
        <begin position="545"/>
        <end position="565"/>
    </location>
</feature>
<feature type="transmembrane region" description="Helical" evidence="6">
    <location>
        <begin position="200"/>
        <end position="220"/>
    </location>
</feature>
<feature type="transmembrane region" description="Helical" evidence="6">
    <location>
        <begin position="612"/>
        <end position="639"/>
    </location>
</feature>
<proteinExistence type="predicted"/>
<dbReference type="InterPro" id="IPR050545">
    <property type="entry name" value="Mycobact_MmpL"/>
</dbReference>
<feature type="transmembrane region" description="Helical" evidence="6">
    <location>
        <begin position="303"/>
        <end position="326"/>
    </location>
</feature>
<feature type="transmembrane region" description="Helical" evidence="6">
    <location>
        <begin position="519"/>
        <end position="538"/>
    </location>
</feature>
<keyword evidence="3 6" id="KW-0812">Transmembrane</keyword>
<evidence type="ECO:0000256" key="3">
    <source>
        <dbReference type="ARBA" id="ARBA00022692"/>
    </source>
</evidence>
<dbReference type="Gene3D" id="1.20.1640.10">
    <property type="entry name" value="Multidrug efflux transporter AcrB transmembrane domain"/>
    <property type="match status" value="2"/>
</dbReference>
<evidence type="ECO:0000313" key="8">
    <source>
        <dbReference type="EMBL" id="QUH30120.1"/>
    </source>
</evidence>
<evidence type="ECO:0000256" key="6">
    <source>
        <dbReference type="SAM" id="Phobius"/>
    </source>
</evidence>
<evidence type="ECO:0000259" key="7">
    <source>
        <dbReference type="Pfam" id="PF03176"/>
    </source>
</evidence>
<accession>A0A8J8MCE8</accession>
<sequence>MKKFARMIVKHRKLVLLIGVLLMIPSLYGMTNTRVNYDLLTYLPEELDSMKGQEIVDKVFHKAATGLLIIEDMESKDVIKLKEKIDEVEGVEKTLWISDLMDITIPKEFLPSDIKDVFYSENSTLMMIEFTHEAASDATQTAIEDIRGIMNKQCFLSGMSAILRDTIKLADKETPIYVLLAVVLATIVLALTLESTIVPLIFLAAIGMAILYNFGTNIFLGEISYITKSLAAVLQLGVTMDFSIFLLHRYEDELKINSNKDEAMAVAITKTATSIAGSSLTTIAGFLALAVMKLGLGKDIGFVMAKGVFIGVICTITILPALILTFNKVIHRFNHGTVLPSFNGTANFVTKHYKKFVVLFVLLFIPFIYGKANTEVYYNLDESLPRNLDSIVALDKLKTGYDMTTTHMIVIDSETPSYQAKEMLGEIEQLPGVQSVIGYDKLVGPAIPYEYVPDKLTDILEKDGHKLILVNSSFKAATDEQNKQLQDMNDIVKKYDENGMVTGEGALTKDLVELADVDFKNVSIASIVAVFAIILLVFGSVSIPIILVGTIELAIFINMGIPYYTNTTIPFVSSIVIGTIQLGATVDYAILLTTRFREELRHGHDKIEAMRLSLLGSVRSIVTSALTFFGATVGVGFIADMEMIKSLTGMISRGAIISMFVIIFMLPALLLLFEGFIAKTSRKWRRN</sequence>
<feature type="transmembrane region" description="Helical" evidence="6">
    <location>
        <begin position="268"/>
        <end position="291"/>
    </location>
</feature>
<evidence type="ECO:0000313" key="9">
    <source>
        <dbReference type="Proteomes" id="UP000677305"/>
    </source>
</evidence>
<evidence type="ECO:0000256" key="5">
    <source>
        <dbReference type="ARBA" id="ARBA00023136"/>
    </source>
</evidence>
<dbReference type="RefSeq" id="WP_212690336.1">
    <property type="nucleotide sequence ID" value="NZ_CP058561.1"/>
</dbReference>
<keyword evidence="2" id="KW-1003">Cell membrane</keyword>
<feature type="transmembrane region" description="Helical" evidence="6">
    <location>
        <begin position="356"/>
        <end position="372"/>
    </location>
</feature>